<dbReference type="AlphaFoldDB" id="A0A812NIF9"/>
<feature type="region of interest" description="Disordered" evidence="1">
    <location>
        <begin position="121"/>
        <end position="165"/>
    </location>
</feature>
<name>A0A812NIF9_9DINO</name>
<evidence type="ECO:0000256" key="1">
    <source>
        <dbReference type="SAM" id="MobiDB-lite"/>
    </source>
</evidence>
<feature type="region of interest" description="Disordered" evidence="1">
    <location>
        <begin position="63"/>
        <end position="91"/>
    </location>
</feature>
<dbReference type="EMBL" id="CAJNDS010002080">
    <property type="protein sequence ID" value="CAE7312459.1"/>
    <property type="molecule type" value="Genomic_DNA"/>
</dbReference>
<feature type="compositionally biased region" description="Basic and acidic residues" evidence="1">
    <location>
        <begin position="127"/>
        <end position="139"/>
    </location>
</feature>
<comment type="caution">
    <text evidence="2">The sequence shown here is derived from an EMBL/GenBank/DDBJ whole genome shotgun (WGS) entry which is preliminary data.</text>
</comment>
<feature type="compositionally biased region" description="Polar residues" evidence="1">
    <location>
        <begin position="78"/>
        <end position="91"/>
    </location>
</feature>
<evidence type="ECO:0000313" key="3">
    <source>
        <dbReference type="Proteomes" id="UP000604046"/>
    </source>
</evidence>
<dbReference type="OrthoDB" id="417500at2759"/>
<accession>A0A812NIF9</accession>
<feature type="compositionally biased region" description="Polar residues" evidence="1">
    <location>
        <begin position="146"/>
        <end position="163"/>
    </location>
</feature>
<organism evidence="2 3">
    <name type="scientific">Symbiodinium natans</name>
    <dbReference type="NCBI Taxonomy" id="878477"/>
    <lineage>
        <taxon>Eukaryota</taxon>
        <taxon>Sar</taxon>
        <taxon>Alveolata</taxon>
        <taxon>Dinophyceae</taxon>
        <taxon>Suessiales</taxon>
        <taxon>Symbiodiniaceae</taxon>
        <taxon>Symbiodinium</taxon>
    </lineage>
</organism>
<evidence type="ECO:0000313" key="2">
    <source>
        <dbReference type="EMBL" id="CAE7312459.1"/>
    </source>
</evidence>
<keyword evidence="3" id="KW-1185">Reference proteome</keyword>
<protein>
    <submittedName>
        <fullName evidence="2">Uncharacterized protein</fullName>
    </submittedName>
</protein>
<feature type="compositionally biased region" description="Basic and acidic residues" evidence="1">
    <location>
        <begin position="63"/>
        <end position="72"/>
    </location>
</feature>
<dbReference type="Proteomes" id="UP000604046">
    <property type="component" value="Unassembled WGS sequence"/>
</dbReference>
<sequence length="354" mass="38494">MFEFLRDSLLCNSEEPTQKSGRRAICCTGTPAPQTRRRPAEVISSQGAPVLAKTEVPAALPWDHPRLKRDTPPLRNRSPVQTFRSTPSLSPLGSAMACSGAALAQQEDCQPGRGLYVAMQRGLGPREPPKSRDRRHDPSPTRPATPLQQRRQVARPSVSTSFPAASYEAVPEDTLDLYMQKLARCLPQNGARSLFIRRLSRGEYEVDGCRVSIALRGGEAYVYATNSNDDTDRAERLQSYLLRAADNALARSMSAGGPSGASFNQHEVMPRVPLGIRSQTMHMPSSGNPYAGVLVRGLDGGSFLLGSSFYSQTSVLASRVACNHSVVLRVVNHGQHRIPQKCTRSAGLRTSEGS</sequence>
<proteinExistence type="predicted"/>
<gene>
    <name evidence="2" type="ORF">SNAT2548_LOCUS16407</name>
</gene>
<reference evidence="2" key="1">
    <citation type="submission" date="2021-02" db="EMBL/GenBank/DDBJ databases">
        <authorList>
            <person name="Dougan E. K."/>
            <person name="Rhodes N."/>
            <person name="Thang M."/>
            <person name="Chan C."/>
        </authorList>
    </citation>
    <scope>NUCLEOTIDE SEQUENCE</scope>
</reference>